<name>A0A2P2QSZ7_RHIMU</name>
<organism evidence="1">
    <name type="scientific">Rhizophora mucronata</name>
    <name type="common">Asiatic mangrove</name>
    <dbReference type="NCBI Taxonomy" id="61149"/>
    <lineage>
        <taxon>Eukaryota</taxon>
        <taxon>Viridiplantae</taxon>
        <taxon>Streptophyta</taxon>
        <taxon>Embryophyta</taxon>
        <taxon>Tracheophyta</taxon>
        <taxon>Spermatophyta</taxon>
        <taxon>Magnoliopsida</taxon>
        <taxon>eudicotyledons</taxon>
        <taxon>Gunneridae</taxon>
        <taxon>Pentapetalae</taxon>
        <taxon>rosids</taxon>
        <taxon>fabids</taxon>
        <taxon>Malpighiales</taxon>
        <taxon>Rhizophoraceae</taxon>
        <taxon>Rhizophora</taxon>
    </lineage>
</organism>
<dbReference type="EMBL" id="GGEC01089537">
    <property type="protein sequence ID" value="MBX70021.1"/>
    <property type="molecule type" value="Transcribed_RNA"/>
</dbReference>
<sequence length="53" mass="6469">MDCYGRQQMTLDGCYWRLHDFFQRVRDQIPFFLSIDLPLLDQFVQILGIHKFC</sequence>
<evidence type="ECO:0000313" key="1">
    <source>
        <dbReference type="EMBL" id="MBX70021.1"/>
    </source>
</evidence>
<accession>A0A2P2QSZ7</accession>
<proteinExistence type="predicted"/>
<dbReference type="AlphaFoldDB" id="A0A2P2QSZ7"/>
<protein>
    <submittedName>
        <fullName evidence="1">Uncharacterized protein</fullName>
    </submittedName>
</protein>
<reference evidence="1" key="1">
    <citation type="submission" date="2018-02" db="EMBL/GenBank/DDBJ databases">
        <title>Rhizophora mucronata_Transcriptome.</title>
        <authorList>
            <person name="Meera S.P."/>
            <person name="Sreeshan A."/>
            <person name="Augustine A."/>
        </authorList>
    </citation>
    <scope>NUCLEOTIDE SEQUENCE</scope>
    <source>
        <tissue evidence="1">Leaf</tissue>
    </source>
</reference>